<dbReference type="Proteomes" id="UP000681722">
    <property type="component" value="Unassembled WGS sequence"/>
</dbReference>
<organism evidence="1 3">
    <name type="scientific">Didymodactylos carnosus</name>
    <dbReference type="NCBI Taxonomy" id="1234261"/>
    <lineage>
        <taxon>Eukaryota</taxon>
        <taxon>Metazoa</taxon>
        <taxon>Spiralia</taxon>
        <taxon>Gnathifera</taxon>
        <taxon>Rotifera</taxon>
        <taxon>Eurotatoria</taxon>
        <taxon>Bdelloidea</taxon>
        <taxon>Philodinida</taxon>
        <taxon>Philodinidae</taxon>
        <taxon>Didymodactylos</taxon>
    </lineage>
</organism>
<dbReference type="Proteomes" id="UP000663829">
    <property type="component" value="Unassembled WGS sequence"/>
</dbReference>
<comment type="caution">
    <text evidence="1">The sequence shown here is derived from an EMBL/GenBank/DDBJ whole genome shotgun (WGS) entry which is preliminary data.</text>
</comment>
<name>A0A814KYH7_9BILA</name>
<evidence type="ECO:0000313" key="3">
    <source>
        <dbReference type="Proteomes" id="UP000663829"/>
    </source>
</evidence>
<evidence type="ECO:0000313" key="2">
    <source>
        <dbReference type="EMBL" id="CAF3827199.1"/>
    </source>
</evidence>
<sequence length="410" mass="47393">MSVLCTPADCHYLGECTQPNFPPQIVFSPDNGQTIIAIDEINQQAYQTISFSPTGRETSYVMKHFPYAIPDSLQSKYYVQLLVDFPSNNCMYGTYWKYGGNTFNSFPSSAQNEDYWYANVTCQTDSGGIYPCEEIYYNKNTDIPLRSTRVTRRGWNVLQVTTNYKIILVGKPDNKYFDSIPRNWFVACRDVMLGLLYYPQTSKMSLHQSEKVEIWLITPPHRINNNDTVRIQWKSTECDECFTLSLEELSFNSENFQEKQTLTITRVKDGPKTTLIPIFYGQCVQPCFPPQIVFSPDNGQTIYAIDEINQRACEAFAVNLSLRETSYVMEHFPYAIPDSLQSKYYVQLLVDSPPRVYYWYANVTCQTDSGGIYPCEEIYYNKNTDIPLRFVQVIRLGWDVVQVTTSYKVI</sequence>
<dbReference type="EMBL" id="CAJNOQ010004424">
    <property type="protein sequence ID" value="CAF1058537.1"/>
    <property type="molecule type" value="Genomic_DNA"/>
</dbReference>
<gene>
    <name evidence="1" type="ORF">GPM918_LOCUS16656</name>
    <name evidence="2" type="ORF">SRO942_LOCUS16657</name>
</gene>
<evidence type="ECO:0000313" key="1">
    <source>
        <dbReference type="EMBL" id="CAF1058537.1"/>
    </source>
</evidence>
<dbReference type="AlphaFoldDB" id="A0A814KYH7"/>
<proteinExistence type="predicted"/>
<reference evidence="1" key="1">
    <citation type="submission" date="2021-02" db="EMBL/GenBank/DDBJ databases">
        <authorList>
            <person name="Nowell W R."/>
        </authorList>
    </citation>
    <scope>NUCLEOTIDE SEQUENCE</scope>
</reference>
<accession>A0A814KYH7</accession>
<keyword evidence="3" id="KW-1185">Reference proteome</keyword>
<protein>
    <submittedName>
        <fullName evidence="1">Uncharacterized protein</fullName>
    </submittedName>
</protein>
<dbReference type="EMBL" id="CAJOBC010004423">
    <property type="protein sequence ID" value="CAF3827199.1"/>
    <property type="molecule type" value="Genomic_DNA"/>
</dbReference>